<sequence length="252" mass="28623">MLTLELVYESHAKVSFLYRSGTHIEHCSLHKLYIAPPVLLCPKSNRDEEYALFEKCLRLVYLHVFCHSSCSTTCWFYARVDLFSDLVLRPLSPSDKINLRLKRLSTATAVPRKRKCRCSPTSSQTGSSRCSIHRRLEIVKLLANLKPKRRRSTSIATTTSSSSSGSNEKKIGTLGLKARRRRSGGITTSDSGLNLRKTALVNSLAGLGTVEAERCRKYLKESMAKPLSLRFRCKYRPRPRPSRFYALHKDQD</sequence>
<dbReference type="Proteomes" id="UP001295469">
    <property type="component" value="Chromosome A10"/>
</dbReference>
<gene>
    <name evidence="2" type="ORF">DARMORV10_A10P19590.1</name>
</gene>
<protein>
    <submittedName>
        <fullName evidence="2">(rape) hypothetical protein</fullName>
    </submittedName>
</protein>
<accession>A0A817BAX3</accession>
<reference evidence="2" key="1">
    <citation type="submission" date="2021-01" db="EMBL/GenBank/DDBJ databases">
        <authorList>
            <consortium name="Genoscope - CEA"/>
            <person name="William W."/>
        </authorList>
    </citation>
    <scope>NUCLEOTIDE SEQUENCE</scope>
</reference>
<proteinExistence type="predicted"/>
<dbReference type="AlphaFoldDB" id="A0A817BAX3"/>
<evidence type="ECO:0000313" key="2">
    <source>
        <dbReference type="EMBL" id="CAF2339546.1"/>
    </source>
</evidence>
<feature type="region of interest" description="Disordered" evidence="1">
    <location>
        <begin position="149"/>
        <end position="170"/>
    </location>
</feature>
<evidence type="ECO:0000256" key="1">
    <source>
        <dbReference type="SAM" id="MobiDB-lite"/>
    </source>
</evidence>
<name>A0A817BAX3_BRANA</name>
<dbReference type="EMBL" id="HG994364">
    <property type="protein sequence ID" value="CAF2339546.1"/>
    <property type="molecule type" value="Genomic_DNA"/>
</dbReference>
<organism evidence="2">
    <name type="scientific">Brassica napus</name>
    <name type="common">Rape</name>
    <dbReference type="NCBI Taxonomy" id="3708"/>
    <lineage>
        <taxon>Eukaryota</taxon>
        <taxon>Viridiplantae</taxon>
        <taxon>Streptophyta</taxon>
        <taxon>Embryophyta</taxon>
        <taxon>Tracheophyta</taxon>
        <taxon>Spermatophyta</taxon>
        <taxon>Magnoliopsida</taxon>
        <taxon>eudicotyledons</taxon>
        <taxon>Gunneridae</taxon>
        <taxon>Pentapetalae</taxon>
        <taxon>rosids</taxon>
        <taxon>malvids</taxon>
        <taxon>Brassicales</taxon>
        <taxon>Brassicaceae</taxon>
        <taxon>Brassiceae</taxon>
        <taxon>Brassica</taxon>
    </lineage>
</organism>
<feature type="compositionally biased region" description="Low complexity" evidence="1">
    <location>
        <begin position="153"/>
        <end position="166"/>
    </location>
</feature>